<accession>A0A1I8B8Q1</accession>
<evidence type="ECO:0000256" key="1">
    <source>
        <dbReference type="SAM" id="Coils"/>
    </source>
</evidence>
<dbReference type="Proteomes" id="UP000095281">
    <property type="component" value="Unplaced"/>
</dbReference>
<evidence type="ECO:0000313" key="2">
    <source>
        <dbReference type="Proteomes" id="UP000095281"/>
    </source>
</evidence>
<sequence>MDSIFNDISCVFENDSQYFVTFDSILKNIGDREAELSNLQLFSLWEDVFKFDIVLDNKIKNSVGFQELANILKLEKDSLLAVEGELIELNKQLNQQLNEYNFKREEILSLLLKEDNFPTCPSGVSLHEIMGPKIKKYFNDLLRVKMILEKQQQLFN</sequence>
<evidence type="ECO:0000313" key="3">
    <source>
        <dbReference type="WBParaSite" id="MhA1_Contig1571.frz3.gene5"/>
    </source>
</evidence>
<dbReference type="WBParaSite" id="MhA1_Contig1571.frz3.gene5">
    <property type="protein sequence ID" value="MhA1_Contig1571.frz3.gene5"/>
    <property type="gene ID" value="MhA1_Contig1571.frz3.gene5"/>
</dbReference>
<feature type="coiled-coil region" evidence="1">
    <location>
        <begin position="79"/>
        <end position="110"/>
    </location>
</feature>
<name>A0A1I8B8Q1_MELHA</name>
<keyword evidence="2" id="KW-1185">Reference proteome</keyword>
<reference evidence="3" key="1">
    <citation type="submission" date="2016-11" db="UniProtKB">
        <authorList>
            <consortium name="WormBaseParasite"/>
        </authorList>
    </citation>
    <scope>IDENTIFICATION</scope>
</reference>
<keyword evidence="1" id="KW-0175">Coiled coil</keyword>
<protein>
    <submittedName>
        <fullName evidence="3">Uncharacterized protein</fullName>
    </submittedName>
</protein>
<proteinExistence type="predicted"/>
<dbReference type="AlphaFoldDB" id="A0A1I8B8Q1"/>
<organism evidence="2 3">
    <name type="scientific">Meloidogyne hapla</name>
    <name type="common">Root-knot nematode worm</name>
    <dbReference type="NCBI Taxonomy" id="6305"/>
    <lineage>
        <taxon>Eukaryota</taxon>
        <taxon>Metazoa</taxon>
        <taxon>Ecdysozoa</taxon>
        <taxon>Nematoda</taxon>
        <taxon>Chromadorea</taxon>
        <taxon>Rhabditida</taxon>
        <taxon>Tylenchina</taxon>
        <taxon>Tylenchomorpha</taxon>
        <taxon>Tylenchoidea</taxon>
        <taxon>Meloidogynidae</taxon>
        <taxon>Meloidogyninae</taxon>
        <taxon>Meloidogyne</taxon>
    </lineage>
</organism>